<gene>
    <name evidence="2" type="ORF">SAMN04515678_11643</name>
</gene>
<evidence type="ECO:0000256" key="1">
    <source>
        <dbReference type="ARBA" id="ARBA00008903"/>
    </source>
</evidence>
<dbReference type="PANTHER" id="PTHR13812">
    <property type="entry name" value="KETIMINE REDUCTASE MU-CRYSTALLIN"/>
    <property type="match status" value="1"/>
</dbReference>
<name>A0A1I2DBP4_9RHOB</name>
<dbReference type="EMBL" id="FOMS01000016">
    <property type="protein sequence ID" value="SFE77878.1"/>
    <property type="molecule type" value="Genomic_DNA"/>
</dbReference>
<dbReference type="GO" id="GO:0016491">
    <property type="term" value="F:oxidoreductase activity"/>
    <property type="evidence" value="ECO:0007669"/>
    <property type="project" value="UniProtKB-ARBA"/>
</dbReference>
<proteinExistence type="inferred from homology"/>
<dbReference type="SUPFAM" id="SSF51735">
    <property type="entry name" value="NAD(P)-binding Rossmann-fold domains"/>
    <property type="match status" value="1"/>
</dbReference>
<dbReference type="PANTHER" id="PTHR13812:SF19">
    <property type="entry name" value="KETIMINE REDUCTASE MU-CRYSTALLIN"/>
    <property type="match status" value="1"/>
</dbReference>
<dbReference type="InterPro" id="IPR023401">
    <property type="entry name" value="ODC_N"/>
</dbReference>
<evidence type="ECO:0000313" key="2">
    <source>
        <dbReference type="EMBL" id="SFE77878.1"/>
    </source>
</evidence>
<organism evidence="2 3">
    <name type="scientific">Roseivivax sediminis</name>
    <dbReference type="NCBI Taxonomy" id="936889"/>
    <lineage>
        <taxon>Bacteria</taxon>
        <taxon>Pseudomonadati</taxon>
        <taxon>Pseudomonadota</taxon>
        <taxon>Alphaproteobacteria</taxon>
        <taxon>Rhodobacterales</taxon>
        <taxon>Roseobacteraceae</taxon>
        <taxon>Roseivivax</taxon>
    </lineage>
</organism>
<reference evidence="2 3" key="1">
    <citation type="submission" date="2016-10" db="EMBL/GenBank/DDBJ databases">
        <authorList>
            <person name="Varghese N."/>
            <person name="Submissions S."/>
        </authorList>
    </citation>
    <scope>NUCLEOTIDE SEQUENCE [LARGE SCALE GENOMIC DNA]</scope>
    <source>
        <strain evidence="3">YIM D21,KCTC 23444,ACCC 10710</strain>
    </source>
</reference>
<protein>
    <submittedName>
        <fullName evidence="2">Ornithine cyclodeaminase</fullName>
    </submittedName>
</protein>
<dbReference type="FunFam" id="3.40.50.720:FF:000311">
    <property type="entry name" value="Ornithine cyclodeaminase"/>
    <property type="match status" value="1"/>
</dbReference>
<dbReference type="InterPro" id="IPR003462">
    <property type="entry name" value="ODC_Mu_crystall"/>
</dbReference>
<sequence length="309" mass="32843">MTARYLTYDAADALNWQGAVEALRQGHFLPRAEIGDLFLGPAEGTLLTRGAYLEGLGYGVKSVTVMPGNPARDRPSVQGAMIVFDPDTGAVRAVIDSTLVTEFKTAGDSVLAAVLLARPESRRLLILGAGTVARSLCAAYPALFPDLERIDVWARRKEQAEALAAELAREGLDVRAAGDLPAAVAEADIVATATMAQEPVLKGDWIRPGTHVDLIGAFRADMREADDALISGGRLFVDSRETTLGHIGELKIPLAAGVISEADVLGDLYDLVPDPARGRRSENEVTVFKNGGGAHLDLMVADYIARTVD</sequence>
<dbReference type="GO" id="GO:0005737">
    <property type="term" value="C:cytoplasm"/>
    <property type="evidence" value="ECO:0007669"/>
    <property type="project" value="TreeGrafter"/>
</dbReference>
<evidence type="ECO:0000313" key="3">
    <source>
        <dbReference type="Proteomes" id="UP000325289"/>
    </source>
</evidence>
<keyword evidence="3" id="KW-1185">Reference proteome</keyword>
<dbReference type="PIRSF" id="PIRSF001439">
    <property type="entry name" value="CryM"/>
    <property type="match status" value="1"/>
</dbReference>
<dbReference type="GO" id="GO:0019752">
    <property type="term" value="P:carboxylic acid metabolic process"/>
    <property type="evidence" value="ECO:0007669"/>
    <property type="project" value="UniProtKB-ARBA"/>
</dbReference>
<dbReference type="Pfam" id="PF02423">
    <property type="entry name" value="OCD_Mu_crystall"/>
    <property type="match status" value="1"/>
</dbReference>
<dbReference type="InterPro" id="IPR036291">
    <property type="entry name" value="NAD(P)-bd_dom_sf"/>
</dbReference>
<dbReference type="RefSeq" id="WP_149758189.1">
    <property type="nucleotide sequence ID" value="NZ_FOMS01000016.1"/>
</dbReference>
<dbReference type="AlphaFoldDB" id="A0A1I2DBP4"/>
<dbReference type="Gene3D" id="3.40.50.720">
    <property type="entry name" value="NAD(P)-binding Rossmann-like Domain"/>
    <property type="match status" value="1"/>
</dbReference>
<accession>A0A1I2DBP4</accession>
<comment type="similarity">
    <text evidence="1">Belongs to the ornithine cyclodeaminase/mu-crystallin family.</text>
</comment>
<dbReference type="OrthoDB" id="9785971at2"/>
<dbReference type="Proteomes" id="UP000325289">
    <property type="component" value="Unassembled WGS sequence"/>
</dbReference>
<dbReference type="Gene3D" id="3.30.1780.10">
    <property type="entry name" value="ornithine cyclodeaminase, domain 1"/>
    <property type="match status" value="1"/>
</dbReference>